<evidence type="ECO:0000256" key="1">
    <source>
        <dbReference type="SAM" id="MobiDB-lite"/>
    </source>
</evidence>
<dbReference type="Pfam" id="PF00652">
    <property type="entry name" value="Ricin_B_lectin"/>
    <property type="match status" value="1"/>
</dbReference>
<dbReference type="InterPro" id="IPR000772">
    <property type="entry name" value="Ricin_B_lectin"/>
</dbReference>
<dbReference type="Gene3D" id="2.80.10.50">
    <property type="match status" value="1"/>
</dbReference>
<dbReference type="SMART" id="SM00458">
    <property type="entry name" value="RICIN"/>
    <property type="match status" value="1"/>
</dbReference>
<feature type="region of interest" description="Disordered" evidence="1">
    <location>
        <begin position="266"/>
        <end position="318"/>
    </location>
</feature>
<name>A0A9X1N8M7_9ACTN</name>
<keyword evidence="5" id="KW-1185">Reference proteome</keyword>
<keyword evidence="2" id="KW-0472">Membrane</keyword>
<dbReference type="InterPro" id="IPR035992">
    <property type="entry name" value="Ricin_B-like_lectins"/>
</dbReference>
<accession>A0A9X1N8M7</accession>
<keyword evidence="2" id="KW-0812">Transmembrane</keyword>
<dbReference type="Proteomes" id="UP001138997">
    <property type="component" value="Unassembled WGS sequence"/>
</dbReference>
<keyword evidence="2" id="KW-1133">Transmembrane helix</keyword>
<dbReference type="EMBL" id="JAJOMB010000003">
    <property type="protein sequence ID" value="MCD5310547.1"/>
    <property type="molecule type" value="Genomic_DNA"/>
</dbReference>
<evidence type="ECO:0000313" key="4">
    <source>
        <dbReference type="EMBL" id="MCD5310547.1"/>
    </source>
</evidence>
<dbReference type="AlphaFoldDB" id="A0A9X1N8M7"/>
<dbReference type="PROSITE" id="PS50231">
    <property type="entry name" value="RICIN_B_LECTIN"/>
    <property type="match status" value="1"/>
</dbReference>
<dbReference type="RefSeq" id="WP_231439518.1">
    <property type="nucleotide sequence ID" value="NZ_JAJOMB010000003.1"/>
</dbReference>
<proteinExistence type="predicted"/>
<dbReference type="CDD" id="cd00161">
    <property type="entry name" value="beta-trefoil_Ricin-like"/>
    <property type="match status" value="1"/>
</dbReference>
<dbReference type="SUPFAM" id="SSF50370">
    <property type="entry name" value="Ricin B-like lectins"/>
    <property type="match status" value="1"/>
</dbReference>
<evidence type="ECO:0000256" key="2">
    <source>
        <dbReference type="SAM" id="Phobius"/>
    </source>
</evidence>
<feature type="compositionally biased region" description="Polar residues" evidence="1">
    <location>
        <begin position="65"/>
        <end position="77"/>
    </location>
</feature>
<feature type="domain" description="Ricin B lectin" evidence="3">
    <location>
        <begin position="325"/>
        <end position="473"/>
    </location>
</feature>
<comment type="caution">
    <text evidence="4">The sequence shown here is derived from an EMBL/GenBank/DDBJ whole genome shotgun (WGS) entry which is preliminary data.</text>
</comment>
<evidence type="ECO:0000313" key="5">
    <source>
        <dbReference type="Proteomes" id="UP001138997"/>
    </source>
</evidence>
<sequence>MSLWTSISPSSVRVEPGTDTAFTLTLRNDGDTVEEYQLSVIGAPSAWSQVEPQSLRLFPGAQGTAQLTLSPPRSSEATAGPTPFGVMVRPRQNTELFDVVEASVDVGQFSDVRAELTPTTIRGRLSARPRLSVSNFGNAPLTATLNPRDDEDALRFEPGTTVDVWPGRSNATRLRIKPQRLRLTGQEERFPFVVGVGKAGQVDDPLNRLEPRGTFVRIPLFPKWLLALLGLLLAIALAVIGLMTFPLPNFRTVAQELALPAPAAAPAALPPAPAASPAPVVPPPPPPVQTPPPAATQAPVTEQPPTPEPPPEEELGDLQKDQNGNALATIISRQDGNYLTVLNGAQDDATPVIVQSKQNQQNQPVALNQFWVLVGYDDGSMALSPGNAAGSALTRDGDVDQLRIRTVSGGDGAIRQGRVEDNQRWTFTESGDDTVLIVNAATGECLTNAGADQQARAIRCEDRLKPLQQWTLGDS</sequence>
<gene>
    <name evidence="4" type="ORF">LR394_06540</name>
</gene>
<evidence type="ECO:0000259" key="3">
    <source>
        <dbReference type="SMART" id="SM00458"/>
    </source>
</evidence>
<feature type="compositionally biased region" description="Pro residues" evidence="1">
    <location>
        <begin position="268"/>
        <end position="294"/>
    </location>
</feature>
<feature type="region of interest" description="Disordered" evidence="1">
    <location>
        <begin position="65"/>
        <end position="84"/>
    </location>
</feature>
<protein>
    <submittedName>
        <fullName evidence="4">RICIN domain-containing protein</fullName>
    </submittedName>
</protein>
<organism evidence="4 5">
    <name type="scientific">Kineosporia babensis</name>
    <dbReference type="NCBI Taxonomy" id="499548"/>
    <lineage>
        <taxon>Bacteria</taxon>
        <taxon>Bacillati</taxon>
        <taxon>Actinomycetota</taxon>
        <taxon>Actinomycetes</taxon>
        <taxon>Kineosporiales</taxon>
        <taxon>Kineosporiaceae</taxon>
        <taxon>Kineosporia</taxon>
    </lineage>
</organism>
<feature type="transmembrane region" description="Helical" evidence="2">
    <location>
        <begin position="224"/>
        <end position="245"/>
    </location>
</feature>
<reference evidence="4" key="1">
    <citation type="submission" date="2021-11" db="EMBL/GenBank/DDBJ databases">
        <title>Streptomyces corallinus and Kineosporia corallina sp. nov., two new coral-derived marine actinobacteria.</title>
        <authorList>
            <person name="Buangrab K."/>
            <person name="Sutthacheep M."/>
            <person name="Yeemin T."/>
            <person name="Harunari E."/>
            <person name="Igarashi Y."/>
            <person name="Sripreechasak P."/>
            <person name="Kanchanasin P."/>
            <person name="Tanasupawat S."/>
            <person name="Phongsopitanun W."/>
        </authorList>
    </citation>
    <scope>NUCLEOTIDE SEQUENCE</scope>
    <source>
        <strain evidence="4">JCM 31032</strain>
    </source>
</reference>